<protein>
    <submittedName>
        <fullName evidence="2">Uncharacterized protein</fullName>
    </submittedName>
</protein>
<evidence type="ECO:0000256" key="1">
    <source>
        <dbReference type="SAM" id="MobiDB-lite"/>
    </source>
</evidence>
<feature type="region of interest" description="Disordered" evidence="1">
    <location>
        <begin position="37"/>
        <end position="138"/>
    </location>
</feature>
<evidence type="ECO:0000313" key="3">
    <source>
        <dbReference type="Proteomes" id="UP001174909"/>
    </source>
</evidence>
<organism evidence="2 3">
    <name type="scientific">Geodia barretti</name>
    <name type="common">Barrett's horny sponge</name>
    <dbReference type="NCBI Taxonomy" id="519541"/>
    <lineage>
        <taxon>Eukaryota</taxon>
        <taxon>Metazoa</taxon>
        <taxon>Porifera</taxon>
        <taxon>Demospongiae</taxon>
        <taxon>Heteroscleromorpha</taxon>
        <taxon>Tetractinellida</taxon>
        <taxon>Astrophorina</taxon>
        <taxon>Geodiidae</taxon>
        <taxon>Geodia</taxon>
    </lineage>
</organism>
<keyword evidence="3" id="KW-1185">Reference proteome</keyword>
<accession>A0AA35SSH9</accession>
<feature type="compositionally biased region" description="Low complexity" evidence="1">
    <location>
        <begin position="123"/>
        <end position="138"/>
    </location>
</feature>
<dbReference type="AlphaFoldDB" id="A0AA35SSH9"/>
<reference evidence="2" key="1">
    <citation type="submission" date="2023-03" db="EMBL/GenBank/DDBJ databases">
        <authorList>
            <person name="Steffen K."/>
            <person name="Cardenas P."/>
        </authorList>
    </citation>
    <scope>NUCLEOTIDE SEQUENCE</scope>
</reference>
<dbReference type="EMBL" id="CASHTH010002738">
    <property type="protein sequence ID" value="CAI8034537.1"/>
    <property type="molecule type" value="Genomic_DNA"/>
</dbReference>
<sequence length="138" mass="14209">MFWKPPVSSGTPSSTSTPRGCSWAPSWQFPRCERLGAARSSTYPPPPASSAAVRAPPTAHPRALSASSPSPQRCSTGVRTSGPTPSTPAPSTPPWATRSGPTPAAAKRPSSAQFSSASARLRTSPTAPSSSLPTIRRS</sequence>
<dbReference type="Proteomes" id="UP001174909">
    <property type="component" value="Unassembled WGS sequence"/>
</dbReference>
<feature type="compositionally biased region" description="Polar residues" evidence="1">
    <location>
        <begin position="65"/>
        <end position="78"/>
    </location>
</feature>
<name>A0AA35SSH9_GEOBA</name>
<feature type="compositionally biased region" description="Low complexity" evidence="1">
    <location>
        <begin position="1"/>
        <end position="18"/>
    </location>
</feature>
<gene>
    <name evidence="2" type="ORF">GBAR_LOCUS19433</name>
</gene>
<feature type="region of interest" description="Disordered" evidence="1">
    <location>
        <begin position="1"/>
        <end position="25"/>
    </location>
</feature>
<comment type="caution">
    <text evidence="2">The sequence shown here is derived from an EMBL/GenBank/DDBJ whole genome shotgun (WGS) entry which is preliminary data.</text>
</comment>
<evidence type="ECO:0000313" key="2">
    <source>
        <dbReference type="EMBL" id="CAI8034537.1"/>
    </source>
</evidence>
<proteinExistence type="predicted"/>